<feature type="region of interest" description="Disordered" evidence="1">
    <location>
        <begin position="89"/>
        <end position="118"/>
    </location>
</feature>
<dbReference type="EMBL" id="JAINUG010000124">
    <property type="protein sequence ID" value="KAJ8394571.1"/>
    <property type="molecule type" value="Genomic_DNA"/>
</dbReference>
<name>A0AAD7WEX0_9TELE</name>
<feature type="compositionally biased region" description="Polar residues" evidence="1">
    <location>
        <begin position="36"/>
        <end position="48"/>
    </location>
</feature>
<feature type="compositionally biased region" description="Polar residues" evidence="1">
    <location>
        <begin position="96"/>
        <end position="107"/>
    </location>
</feature>
<dbReference type="AlphaFoldDB" id="A0AAD7WEX0"/>
<gene>
    <name evidence="2" type="ORF">AAFF_G00043740</name>
</gene>
<proteinExistence type="predicted"/>
<accession>A0AAD7WEX0</accession>
<comment type="caution">
    <text evidence="2">The sequence shown here is derived from an EMBL/GenBank/DDBJ whole genome shotgun (WGS) entry which is preliminary data.</text>
</comment>
<evidence type="ECO:0000256" key="1">
    <source>
        <dbReference type="SAM" id="MobiDB-lite"/>
    </source>
</evidence>
<keyword evidence="3" id="KW-1185">Reference proteome</keyword>
<evidence type="ECO:0000313" key="3">
    <source>
        <dbReference type="Proteomes" id="UP001221898"/>
    </source>
</evidence>
<organism evidence="2 3">
    <name type="scientific">Aldrovandia affinis</name>
    <dbReference type="NCBI Taxonomy" id="143900"/>
    <lineage>
        <taxon>Eukaryota</taxon>
        <taxon>Metazoa</taxon>
        <taxon>Chordata</taxon>
        <taxon>Craniata</taxon>
        <taxon>Vertebrata</taxon>
        <taxon>Euteleostomi</taxon>
        <taxon>Actinopterygii</taxon>
        <taxon>Neopterygii</taxon>
        <taxon>Teleostei</taxon>
        <taxon>Notacanthiformes</taxon>
        <taxon>Halosauridae</taxon>
        <taxon>Aldrovandia</taxon>
    </lineage>
</organism>
<dbReference type="Proteomes" id="UP001221898">
    <property type="component" value="Unassembled WGS sequence"/>
</dbReference>
<evidence type="ECO:0000313" key="2">
    <source>
        <dbReference type="EMBL" id="KAJ8394571.1"/>
    </source>
</evidence>
<sequence>MPILDTPANSIMRRSAAPSQQFGNVAKRPRFVPPGASQSASPDSRPQPTSQPPQLAACKTLQVLKCLPEQKSEAPILSKALARILNATPPAESKENCTALQNPSSLPCSEEWAPEDGSSTELMLVSVEQLQSALQYTSPNSSFEVDYG</sequence>
<reference evidence="2" key="1">
    <citation type="journal article" date="2023" name="Science">
        <title>Genome structures resolve the early diversification of teleost fishes.</title>
        <authorList>
            <person name="Parey E."/>
            <person name="Louis A."/>
            <person name="Montfort J."/>
            <person name="Bouchez O."/>
            <person name="Roques C."/>
            <person name="Iampietro C."/>
            <person name="Lluch J."/>
            <person name="Castinel A."/>
            <person name="Donnadieu C."/>
            <person name="Desvignes T."/>
            <person name="Floi Bucao C."/>
            <person name="Jouanno E."/>
            <person name="Wen M."/>
            <person name="Mejri S."/>
            <person name="Dirks R."/>
            <person name="Jansen H."/>
            <person name="Henkel C."/>
            <person name="Chen W.J."/>
            <person name="Zahm M."/>
            <person name="Cabau C."/>
            <person name="Klopp C."/>
            <person name="Thompson A.W."/>
            <person name="Robinson-Rechavi M."/>
            <person name="Braasch I."/>
            <person name="Lecointre G."/>
            <person name="Bobe J."/>
            <person name="Postlethwait J.H."/>
            <person name="Berthelot C."/>
            <person name="Roest Crollius H."/>
            <person name="Guiguen Y."/>
        </authorList>
    </citation>
    <scope>NUCLEOTIDE SEQUENCE</scope>
    <source>
        <strain evidence="2">NC1722</strain>
    </source>
</reference>
<protein>
    <submittedName>
        <fullName evidence="2">Uncharacterized protein</fullName>
    </submittedName>
</protein>
<feature type="region of interest" description="Disordered" evidence="1">
    <location>
        <begin position="1"/>
        <end position="54"/>
    </location>
</feature>